<protein>
    <submittedName>
        <fullName evidence="2">Rab2a</fullName>
    </submittedName>
</protein>
<name>A0ABQ8XQB1_9EUKA</name>
<dbReference type="Proteomes" id="UP001150062">
    <property type="component" value="Unassembled WGS sequence"/>
</dbReference>
<dbReference type="InterPro" id="IPR027417">
    <property type="entry name" value="P-loop_NTPase"/>
</dbReference>
<dbReference type="SMART" id="SM00174">
    <property type="entry name" value="RHO"/>
    <property type="match status" value="1"/>
</dbReference>
<comment type="caution">
    <text evidence="2">The sequence shown here is derived from an EMBL/GenBank/DDBJ whole genome shotgun (WGS) entry which is preliminary data.</text>
</comment>
<dbReference type="Pfam" id="PF00071">
    <property type="entry name" value="Ras"/>
    <property type="match status" value="1"/>
</dbReference>
<dbReference type="NCBIfam" id="TIGR00231">
    <property type="entry name" value="small_GTP"/>
    <property type="match status" value="1"/>
</dbReference>
<dbReference type="SMART" id="SM00173">
    <property type="entry name" value="RAS"/>
    <property type="match status" value="1"/>
</dbReference>
<dbReference type="InterPro" id="IPR005225">
    <property type="entry name" value="Small_GTP-bd"/>
</dbReference>
<evidence type="ECO:0000313" key="2">
    <source>
        <dbReference type="EMBL" id="KAJ6234197.1"/>
    </source>
</evidence>
<comment type="similarity">
    <text evidence="1">Belongs to the small GTPase superfamily. Rab family.</text>
</comment>
<dbReference type="Gene3D" id="3.40.50.300">
    <property type="entry name" value="P-loop containing nucleotide triphosphate hydrolases"/>
    <property type="match status" value="1"/>
</dbReference>
<dbReference type="CDD" id="cd00154">
    <property type="entry name" value="Rab"/>
    <property type="match status" value="1"/>
</dbReference>
<dbReference type="PROSITE" id="PS51419">
    <property type="entry name" value="RAB"/>
    <property type="match status" value="1"/>
</dbReference>
<dbReference type="PROSITE" id="PS51421">
    <property type="entry name" value="RAS"/>
    <property type="match status" value="1"/>
</dbReference>
<dbReference type="InterPro" id="IPR050209">
    <property type="entry name" value="Rab_GTPases_membrane_traffic"/>
</dbReference>
<dbReference type="PANTHER" id="PTHR47979">
    <property type="entry name" value="DRAB11-RELATED"/>
    <property type="match status" value="1"/>
</dbReference>
<dbReference type="SMART" id="SM00175">
    <property type="entry name" value="RAB"/>
    <property type="match status" value="1"/>
</dbReference>
<dbReference type="SUPFAM" id="SSF52540">
    <property type="entry name" value="P-loop containing nucleoside triphosphate hydrolases"/>
    <property type="match status" value="1"/>
</dbReference>
<gene>
    <name evidence="2" type="ORF">M0813_03999</name>
</gene>
<dbReference type="InterPro" id="IPR001806">
    <property type="entry name" value="Small_GTPase"/>
</dbReference>
<dbReference type="PRINTS" id="PR00449">
    <property type="entry name" value="RASTRNSFRMNG"/>
</dbReference>
<sequence>MESNLFLKYIIIGDSGVGKTSLLNRFTTNEFIPSHEPTIGVQFATKNLELFGKKIKLQIWDTAGQESYRSITRSFYRGALCALLVYDVTQKKTFSGLENWLHDLLTYSRSEIQIILVGNKADLDYRREISYEEGDYFAKKNNLLFLESSAKSNFHVSDRSNVQQSNVILSEENIEKHKMEEKSKCC</sequence>
<accession>A0ABQ8XQB1</accession>
<evidence type="ECO:0000256" key="1">
    <source>
        <dbReference type="ARBA" id="ARBA00006270"/>
    </source>
</evidence>
<dbReference type="PROSITE" id="PS51420">
    <property type="entry name" value="RHO"/>
    <property type="match status" value="1"/>
</dbReference>
<keyword evidence="3" id="KW-1185">Reference proteome</keyword>
<proteinExistence type="inferred from homology"/>
<reference evidence="2" key="1">
    <citation type="submission" date="2022-08" db="EMBL/GenBank/DDBJ databases">
        <title>Novel sulfate-reducing endosymbionts in the free-living metamonad Anaeramoeba.</title>
        <authorList>
            <person name="Jerlstrom-Hultqvist J."/>
            <person name="Cepicka I."/>
            <person name="Gallot-Lavallee L."/>
            <person name="Salas-Leiva D."/>
            <person name="Curtis B.A."/>
            <person name="Zahonova K."/>
            <person name="Pipaliya S."/>
            <person name="Dacks J."/>
            <person name="Roger A.J."/>
        </authorList>
    </citation>
    <scope>NUCLEOTIDE SEQUENCE</scope>
    <source>
        <strain evidence="2">Schooner1</strain>
    </source>
</reference>
<evidence type="ECO:0000313" key="3">
    <source>
        <dbReference type="Proteomes" id="UP001150062"/>
    </source>
</evidence>
<dbReference type="EMBL" id="JAOAOG010000271">
    <property type="protein sequence ID" value="KAJ6234197.1"/>
    <property type="molecule type" value="Genomic_DNA"/>
</dbReference>
<dbReference type="SMART" id="SM00176">
    <property type="entry name" value="RAN"/>
    <property type="match status" value="1"/>
</dbReference>
<organism evidence="2 3">
    <name type="scientific">Anaeramoeba flamelloides</name>
    <dbReference type="NCBI Taxonomy" id="1746091"/>
    <lineage>
        <taxon>Eukaryota</taxon>
        <taxon>Metamonada</taxon>
        <taxon>Anaeramoebidae</taxon>
        <taxon>Anaeramoeba</taxon>
    </lineage>
</organism>